<protein>
    <submittedName>
        <fullName evidence="2">Uncharacterized protein</fullName>
    </submittedName>
</protein>
<feature type="non-terminal residue" evidence="2">
    <location>
        <position position="1"/>
    </location>
</feature>
<feature type="region of interest" description="Disordered" evidence="1">
    <location>
        <begin position="1"/>
        <end position="53"/>
    </location>
</feature>
<evidence type="ECO:0000256" key="1">
    <source>
        <dbReference type="SAM" id="MobiDB-lite"/>
    </source>
</evidence>
<sequence length="53" mass="5929">VSRAGRRSCLRPGKKNPKKRTNGQPSRPRSRKQFSKPRTKRTSTNGNSSSSIC</sequence>
<dbReference type="AlphaFoldDB" id="A0A9P4PIL7"/>
<accession>A0A9P4PIL7</accession>
<feature type="compositionally biased region" description="Polar residues" evidence="1">
    <location>
        <begin position="42"/>
        <end position="53"/>
    </location>
</feature>
<reference evidence="2" key="1">
    <citation type="journal article" date="2020" name="Stud. Mycol.">
        <title>101 Dothideomycetes genomes: a test case for predicting lifestyles and emergence of pathogens.</title>
        <authorList>
            <person name="Haridas S."/>
            <person name="Albert R."/>
            <person name="Binder M."/>
            <person name="Bloem J."/>
            <person name="Labutti K."/>
            <person name="Salamov A."/>
            <person name="Andreopoulos B."/>
            <person name="Baker S."/>
            <person name="Barry K."/>
            <person name="Bills G."/>
            <person name="Bluhm B."/>
            <person name="Cannon C."/>
            <person name="Castanera R."/>
            <person name="Culley D."/>
            <person name="Daum C."/>
            <person name="Ezra D."/>
            <person name="Gonzalez J."/>
            <person name="Henrissat B."/>
            <person name="Kuo A."/>
            <person name="Liang C."/>
            <person name="Lipzen A."/>
            <person name="Lutzoni F."/>
            <person name="Magnuson J."/>
            <person name="Mondo S."/>
            <person name="Nolan M."/>
            <person name="Ohm R."/>
            <person name="Pangilinan J."/>
            <person name="Park H.-J."/>
            <person name="Ramirez L."/>
            <person name="Alfaro M."/>
            <person name="Sun H."/>
            <person name="Tritt A."/>
            <person name="Yoshinaga Y."/>
            <person name="Zwiers L.-H."/>
            <person name="Turgeon B."/>
            <person name="Goodwin S."/>
            <person name="Spatafora J."/>
            <person name="Crous P."/>
            <person name="Grigoriev I."/>
        </authorList>
    </citation>
    <scope>NUCLEOTIDE SEQUENCE</scope>
    <source>
        <strain evidence="2">CBS 690.94</strain>
    </source>
</reference>
<organism evidence="2 3">
    <name type="scientific">Karstenula rhodostoma CBS 690.94</name>
    <dbReference type="NCBI Taxonomy" id="1392251"/>
    <lineage>
        <taxon>Eukaryota</taxon>
        <taxon>Fungi</taxon>
        <taxon>Dikarya</taxon>
        <taxon>Ascomycota</taxon>
        <taxon>Pezizomycotina</taxon>
        <taxon>Dothideomycetes</taxon>
        <taxon>Pleosporomycetidae</taxon>
        <taxon>Pleosporales</taxon>
        <taxon>Massarineae</taxon>
        <taxon>Didymosphaeriaceae</taxon>
        <taxon>Karstenula</taxon>
    </lineage>
</organism>
<gene>
    <name evidence="2" type="ORF">P171DRAFT_520494</name>
</gene>
<keyword evidence="3" id="KW-1185">Reference proteome</keyword>
<evidence type="ECO:0000313" key="3">
    <source>
        <dbReference type="Proteomes" id="UP000799764"/>
    </source>
</evidence>
<feature type="compositionally biased region" description="Basic residues" evidence="1">
    <location>
        <begin position="28"/>
        <end position="41"/>
    </location>
</feature>
<proteinExistence type="predicted"/>
<name>A0A9P4PIL7_9PLEO</name>
<feature type="compositionally biased region" description="Basic residues" evidence="1">
    <location>
        <begin position="1"/>
        <end position="21"/>
    </location>
</feature>
<dbReference type="EMBL" id="MU001499">
    <property type="protein sequence ID" value="KAF2445749.1"/>
    <property type="molecule type" value="Genomic_DNA"/>
</dbReference>
<comment type="caution">
    <text evidence="2">The sequence shown here is derived from an EMBL/GenBank/DDBJ whole genome shotgun (WGS) entry which is preliminary data.</text>
</comment>
<dbReference type="Proteomes" id="UP000799764">
    <property type="component" value="Unassembled WGS sequence"/>
</dbReference>
<evidence type="ECO:0000313" key="2">
    <source>
        <dbReference type="EMBL" id="KAF2445749.1"/>
    </source>
</evidence>